<dbReference type="EMBL" id="DXHU01000011">
    <property type="protein sequence ID" value="HIV98662.1"/>
    <property type="molecule type" value="Genomic_DNA"/>
</dbReference>
<dbReference type="PROSITE" id="PS51704">
    <property type="entry name" value="GP_PDE"/>
    <property type="match status" value="1"/>
</dbReference>
<accession>A0A9D1PU69</accession>
<comment type="caution">
    <text evidence="2">The sequence shown here is derived from an EMBL/GenBank/DDBJ whole genome shotgun (WGS) entry which is preliminary data.</text>
</comment>
<dbReference type="PANTHER" id="PTHR46211:SF14">
    <property type="entry name" value="GLYCEROPHOSPHODIESTER PHOSPHODIESTERASE"/>
    <property type="match status" value="1"/>
</dbReference>
<dbReference type="GO" id="GO:0008081">
    <property type="term" value="F:phosphoric diester hydrolase activity"/>
    <property type="evidence" value="ECO:0007669"/>
    <property type="project" value="InterPro"/>
</dbReference>
<proteinExistence type="predicted"/>
<dbReference type="SUPFAM" id="SSF51695">
    <property type="entry name" value="PLC-like phosphodiesterases"/>
    <property type="match status" value="1"/>
</dbReference>
<dbReference type="InterPro" id="IPR030395">
    <property type="entry name" value="GP_PDE_dom"/>
</dbReference>
<dbReference type="Gene3D" id="3.20.20.190">
    <property type="entry name" value="Phosphatidylinositol (PI) phosphodiesterase"/>
    <property type="match status" value="1"/>
</dbReference>
<dbReference type="InterPro" id="IPR017946">
    <property type="entry name" value="PLC-like_Pdiesterase_TIM-brl"/>
</dbReference>
<gene>
    <name evidence="2" type="ORF">IAB12_02645</name>
</gene>
<organism evidence="2 3">
    <name type="scientific">Candidatus Ornithospirochaeta avicola</name>
    <dbReference type="NCBI Taxonomy" id="2840896"/>
    <lineage>
        <taxon>Bacteria</taxon>
        <taxon>Pseudomonadati</taxon>
        <taxon>Spirochaetota</taxon>
        <taxon>Spirochaetia</taxon>
        <taxon>Spirochaetales</taxon>
        <taxon>Spirochaetaceae</taxon>
        <taxon>Spirochaetaceae incertae sedis</taxon>
        <taxon>Candidatus Ornithospirochaeta</taxon>
    </lineage>
</organism>
<evidence type="ECO:0000259" key="1">
    <source>
        <dbReference type="PROSITE" id="PS51704"/>
    </source>
</evidence>
<dbReference type="Proteomes" id="UP000823936">
    <property type="component" value="Unassembled WGS sequence"/>
</dbReference>
<dbReference type="PANTHER" id="PTHR46211">
    <property type="entry name" value="GLYCEROPHOSPHORYL DIESTER PHOSPHODIESTERASE"/>
    <property type="match status" value="1"/>
</dbReference>
<evidence type="ECO:0000313" key="3">
    <source>
        <dbReference type="Proteomes" id="UP000823936"/>
    </source>
</evidence>
<reference evidence="2" key="1">
    <citation type="journal article" date="2021" name="PeerJ">
        <title>Extensive microbial diversity within the chicken gut microbiome revealed by metagenomics and culture.</title>
        <authorList>
            <person name="Gilroy R."/>
            <person name="Ravi A."/>
            <person name="Getino M."/>
            <person name="Pursley I."/>
            <person name="Horton D.L."/>
            <person name="Alikhan N.F."/>
            <person name="Baker D."/>
            <person name="Gharbi K."/>
            <person name="Hall N."/>
            <person name="Watson M."/>
            <person name="Adriaenssens E.M."/>
            <person name="Foster-Nyarko E."/>
            <person name="Jarju S."/>
            <person name="Secka A."/>
            <person name="Antonio M."/>
            <person name="Oren A."/>
            <person name="Chaudhuri R.R."/>
            <person name="La Ragione R."/>
            <person name="Hildebrand F."/>
            <person name="Pallen M.J."/>
        </authorList>
    </citation>
    <scope>NUCLEOTIDE SEQUENCE</scope>
    <source>
        <strain evidence="2">Gambia11-129</strain>
    </source>
</reference>
<sequence length="268" mass="30943">MRKFKSFLDPLPRVCAHRGDSHYFPENTIEAFISASRMNIDIIETDVHLTKDNKIVIWHDDTLERNTDGKGRIEDHTLEELLEYDAGYTFTKDGGKTFPFRGKGVKIMTLDEALKACPDERFNIDLKTNDTRIVDEYIKVIRDNKAEERVCTASFHLKNLKAMRKKAPDMLTSITTLEVAWLLFRLSVNALPKTFKRKIIFQVPLQQGPVRIISEKFIKEMHKRGAVIMVWTINNTAQMDALFDMGVDTIMTDNPRLLIERAKAKNII</sequence>
<name>A0A9D1PU69_9SPIO</name>
<dbReference type="CDD" id="cd08561">
    <property type="entry name" value="GDPD_cytoplasmic_ScUgpQ2_like"/>
    <property type="match status" value="1"/>
</dbReference>
<dbReference type="AlphaFoldDB" id="A0A9D1PU69"/>
<evidence type="ECO:0000313" key="2">
    <source>
        <dbReference type="EMBL" id="HIV98662.1"/>
    </source>
</evidence>
<protein>
    <submittedName>
        <fullName evidence="2">Glycerophosphodiester phosphodiesterase</fullName>
    </submittedName>
</protein>
<dbReference type="GO" id="GO:0006629">
    <property type="term" value="P:lipid metabolic process"/>
    <property type="evidence" value="ECO:0007669"/>
    <property type="project" value="InterPro"/>
</dbReference>
<feature type="domain" description="GP-PDE" evidence="1">
    <location>
        <begin position="12"/>
        <end position="262"/>
    </location>
</feature>
<reference evidence="2" key="2">
    <citation type="submission" date="2021-04" db="EMBL/GenBank/DDBJ databases">
        <authorList>
            <person name="Gilroy R."/>
        </authorList>
    </citation>
    <scope>NUCLEOTIDE SEQUENCE</scope>
    <source>
        <strain evidence="2">Gambia11-129</strain>
    </source>
</reference>
<dbReference type="Pfam" id="PF03009">
    <property type="entry name" value="GDPD"/>
    <property type="match status" value="1"/>
</dbReference>